<evidence type="ECO:0000313" key="3">
    <source>
        <dbReference type="EMBL" id="QED26000.1"/>
    </source>
</evidence>
<dbReference type="AlphaFoldDB" id="A0A5B8XJP3"/>
<gene>
    <name evidence="3" type="ORF">FRD01_01735</name>
</gene>
<feature type="domain" description="PatA-like N-terminal" evidence="2">
    <location>
        <begin position="317"/>
        <end position="474"/>
    </location>
</feature>
<feature type="region of interest" description="Disordered" evidence="1">
    <location>
        <begin position="573"/>
        <end position="594"/>
    </location>
</feature>
<evidence type="ECO:0000259" key="2">
    <source>
        <dbReference type="Pfam" id="PF14332"/>
    </source>
</evidence>
<sequence length="622" mass="68173">MSVARGTIELFQGNETVRRLTSAALKRAGFDVRSETNSSTADLLIIDVSSGKELPTELREKYAEAEKPILFCGVRGDREDYLEETWIDRPYAQNTIISMCAKLVGPADLPGKLVADDDPITREMQYEEAIELEAQLGLNSGALADPPPMDIVDDAEDDVLSLDEHGSSIIAVEELSSLVAGGKLMGAVKKRAVDSQELSIVEDVPLKLSVRNPTFNQTMPDSPMALGNDTLETGTQTAPSIVPPPPDDVISGAATEVGQQVKSVAKMLAESWNRIAGSARVEDRADHIERVLMAMIQQGTRGAASELRRIPGITGFAGDLQVLGVIDLLRTIRDRRMRGRLELSVNDGTYVLYLEGGELADVETLSGSMDLLLLDTLRGMGKLDEPVHSELSQAYATGAFLEPVELKLRRDGLVDEMTLRDARTNRVKATFAYLCGVRRGEFAFLPVQPNDGLPWPPRGLRLSVDALLLEILRESSLDTGDSQATARTRLVLDAARTSTIHPSMLTEEEIAVLKYFRDGETVGNVLEQLSLVEVDKIVHRLKSMELLKRSNPFIQTPDLEVADSTVVSRVSDSISRHERKSEKRDDQTTHLKESFAIGPEVVDESFEDLEDAQTDIVKGEGE</sequence>
<dbReference type="Pfam" id="PF14332">
    <property type="entry name" value="DUF4388"/>
    <property type="match status" value="1"/>
</dbReference>
<dbReference type="EMBL" id="CP042467">
    <property type="protein sequence ID" value="QED26000.1"/>
    <property type="molecule type" value="Genomic_DNA"/>
</dbReference>
<evidence type="ECO:0000256" key="1">
    <source>
        <dbReference type="SAM" id="MobiDB-lite"/>
    </source>
</evidence>
<proteinExistence type="predicted"/>
<dbReference type="RefSeq" id="WP_146957062.1">
    <property type="nucleotide sequence ID" value="NZ_CP042467.1"/>
</dbReference>
<accession>A0A5B8XJP3</accession>
<dbReference type="InterPro" id="IPR025497">
    <property type="entry name" value="PatA-like_N"/>
</dbReference>
<reference evidence="3 4" key="1">
    <citation type="submission" date="2019-08" db="EMBL/GenBank/DDBJ databases">
        <authorList>
            <person name="Liang Q."/>
        </authorList>
    </citation>
    <scope>NUCLEOTIDE SEQUENCE [LARGE SCALE GENOMIC DNA]</scope>
    <source>
        <strain evidence="3 4">V1718</strain>
    </source>
</reference>
<keyword evidence="4" id="KW-1185">Reference proteome</keyword>
<evidence type="ECO:0000313" key="4">
    <source>
        <dbReference type="Proteomes" id="UP000321595"/>
    </source>
</evidence>
<dbReference type="Proteomes" id="UP000321595">
    <property type="component" value="Chromosome"/>
</dbReference>
<dbReference type="OrthoDB" id="5484833at2"/>
<name>A0A5B8XJP3_9DELT</name>
<feature type="compositionally biased region" description="Basic and acidic residues" evidence="1">
    <location>
        <begin position="574"/>
        <end position="593"/>
    </location>
</feature>
<protein>
    <submittedName>
        <fullName evidence="3">DUF4388 domain-containing protein</fullName>
    </submittedName>
</protein>
<organism evidence="3 4">
    <name type="scientific">Microvenator marinus</name>
    <dbReference type="NCBI Taxonomy" id="2600177"/>
    <lineage>
        <taxon>Bacteria</taxon>
        <taxon>Deltaproteobacteria</taxon>
        <taxon>Bradymonadales</taxon>
        <taxon>Microvenatoraceae</taxon>
        <taxon>Microvenator</taxon>
    </lineage>
</organism>
<dbReference type="KEGG" id="bbae:FRD01_01735"/>